<accession>A0A1H6LKL3</accession>
<proteinExistence type="predicted"/>
<dbReference type="EMBL" id="CVUD02000194">
    <property type="protein sequence ID" value="SEH86832.1"/>
    <property type="molecule type" value="Genomic_DNA"/>
</dbReference>
<dbReference type="STRING" id="235205.BAZSYMB_SCAFFOLD00051_4"/>
<organism evidence="1 2">
    <name type="scientific">Bathymodiolus azoricus thioautotrophic gill symbiont</name>
    <dbReference type="NCBI Taxonomy" id="235205"/>
    <lineage>
        <taxon>Bacteria</taxon>
        <taxon>Pseudomonadati</taxon>
        <taxon>Pseudomonadota</taxon>
        <taxon>Gammaproteobacteria</taxon>
        <taxon>sulfur-oxidizing symbionts</taxon>
    </lineage>
</organism>
<name>A0A1H6LKL3_9GAMM</name>
<reference evidence="2" key="1">
    <citation type="submission" date="2016-06" db="EMBL/GenBank/DDBJ databases">
        <authorList>
            <person name="Petersen J."/>
            <person name="Sayavedra L."/>
        </authorList>
    </citation>
    <scope>NUCLEOTIDE SEQUENCE [LARGE SCALE GENOMIC DNA]</scope>
    <source>
        <strain evidence="2">BazSymB</strain>
    </source>
</reference>
<dbReference type="Proteomes" id="UP000198559">
    <property type="component" value="Unassembled WGS sequence"/>
</dbReference>
<dbReference type="Gene3D" id="3.60.21.10">
    <property type="match status" value="1"/>
</dbReference>
<gene>
    <name evidence="1" type="ORF">BAZSYMB_SCAFFOLD00051_4</name>
</gene>
<dbReference type="AlphaFoldDB" id="A0A1H6LKL3"/>
<evidence type="ECO:0000313" key="1">
    <source>
        <dbReference type="EMBL" id="SEH86832.1"/>
    </source>
</evidence>
<sequence>MEKPYILKLKGVNYIMFDSSSGQDDRTSEPQLALYKKAIAQLKIDKDSTNIFLTHRPMWTYNKIKSTYYYGNLTQQIAFKNLLPKRTLFVSGHAHYLQVLDMQTDYDQVIIGNSGTELVKVGNTTQKNVDINKHMANFVYSRSGFGYGILTESSKTLKFYKQNGAHTGECIWLSDKQHPSLICQ</sequence>
<protein>
    <submittedName>
        <fullName evidence="1">Metallophosphoesterase</fullName>
    </submittedName>
</protein>
<evidence type="ECO:0000313" key="2">
    <source>
        <dbReference type="Proteomes" id="UP000198559"/>
    </source>
</evidence>
<dbReference type="InterPro" id="IPR029052">
    <property type="entry name" value="Metallo-depent_PP-like"/>
</dbReference>
<dbReference type="SUPFAM" id="SSF56300">
    <property type="entry name" value="Metallo-dependent phosphatases"/>
    <property type="match status" value="1"/>
</dbReference>